<dbReference type="Proteomes" id="UP000262583">
    <property type="component" value="Chromosome"/>
</dbReference>
<dbReference type="Gene3D" id="3.55.40.10">
    <property type="entry name" value="minor pseudopilin epsh domain"/>
    <property type="match status" value="1"/>
</dbReference>
<dbReference type="EMBL" id="CP030759">
    <property type="protein sequence ID" value="AXA36414.1"/>
    <property type="molecule type" value="Genomic_DNA"/>
</dbReference>
<accession>A0A2Z4Y5H3</accession>
<feature type="transmembrane region" description="Helical" evidence="8">
    <location>
        <begin position="20"/>
        <end position="42"/>
    </location>
</feature>
<keyword evidence="6 8" id="KW-1133">Transmembrane helix</keyword>
<evidence type="ECO:0000256" key="3">
    <source>
        <dbReference type="ARBA" id="ARBA00022481"/>
    </source>
</evidence>
<evidence type="ECO:0000256" key="5">
    <source>
        <dbReference type="ARBA" id="ARBA00022692"/>
    </source>
</evidence>
<feature type="domain" description="General secretion pathway GspH" evidence="9">
    <location>
        <begin position="55"/>
        <end position="167"/>
    </location>
</feature>
<evidence type="ECO:0000313" key="11">
    <source>
        <dbReference type="Proteomes" id="UP000262583"/>
    </source>
</evidence>
<evidence type="ECO:0000256" key="6">
    <source>
        <dbReference type="ARBA" id="ARBA00022989"/>
    </source>
</evidence>
<protein>
    <submittedName>
        <fullName evidence="10">Type II secretion system protein GspH</fullName>
    </submittedName>
</protein>
<dbReference type="KEGG" id="schv:BRCON_1637"/>
<evidence type="ECO:0000259" key="9">
    <source>
        <dbReference type="Pfam" id="PF12019"/>
    </source>
</evidence>
<organism evidence="10 11">
    <name type="scientific">Sumerlaea chitinivorans</name>
    <dbReference type="NCBI Taxonomy" id="2250252"/>
    <lineage>
        <taxon>Bacteria</taxon>
        <taxon>Candidatus Sumerlaeota</taxon>
        <taxon>Candidatus Sumerlaeia</taxon>
        <taxon>Candidatus Sumerlaeales</taxon>
        <taxon>Candidatus Sumerlaeaceae</taxon>
        <taxon>Candidatus Sumerlaea</taxon>
    </lineage>
</organism>
<keyword evidence="2" id="KW-1003">Cell membrane</keyword>
<evidence type="ECO:0000256" key="2">
    <source>
        <dbReference type="ARBA" id="ARBA00022475"/>
    </source>
</evidence>
<dbReference type="InterPro" id="IPR045584">
    <property type="entry name" value="Pilin-like"/>
</dbReference>
<dbReference type="GO" id="GO:0015627">
    <property type="term" value="C:type II protein secretion system complex"/>
    <property type="evidence" value="ECO:0007669"/>
    <property type="project" value="InterPro"/>
</dbReference>
<keyword evidence="5 8" id="KW-0812">Transmembrane</keyword>
<evidence type="ECO:0000256" key="7">
    <source>
        <dbReference type="ARBA" id="ARBA00023136"/>
    </source>
</evidence>
<dbReference type="SUPFAM" id="SSF54523">
    <property type="entry name" value="Pili subunits"/>
    <property type="match status" value="1"/>
</dbReference>
<proteinExistence type="predicted"/>
<dbReference type="GO" id="GO:0005886">
    <property type="term" value="C:plasma membrane"/>
    <property type="evidence" value="ECO:0007669"/>
    <property type="project" value="UniProtKB-SubCell"/>
</dbReference>
<reference evidence="10 11" key="1">
    <citation type="submission" date="2018-05" db="EMBL/GenBank/DDBJ databases">
        <title>A metagenomic window into the 2 km-deep terrestrial subsurface aquifer revealed taxonomically and functionally diverse microbial community comprising novel uncultured bacterial lineages.</title>
        <authorList>
            <person name="Kadnikov V.V."/>
            <person name="Mardanov A.V."/>
            <person name="Beletsky A.V."/>
            <person name="Banks D."/>
            <person name="Pimenov N.V."/>
            <person name="Frank Y.A."/>
            <person name="Karnachuk O.V."/>
            <person name="Ravin N.V."/>
        </authorList>
    </citation>
    <scope>NUCLEOTIDE SEQUENCE [LARGE SCALE GENOMIC DNA]</scope>
    <source>
        <strain evidence="10">BY</strain>
    </source>
</reference>
<gene>
    <name evidence="10" type="ORF">BRCON_1637</name>
</gene>
<name>A0A2Z4Y5H3_SUMC1</name>
<dbReference type="GO" id="GO:0015628">
    <property type="term" value="P:protein secretion by the type II secretion system"/>
    <property type="evidence" value="ECO:0007669"/>
    <property type="project" value="InterPro"/>
</dbReference>
<dbReference type="AlphaFoldDB" id="A0A2Z4Y5H3"/>
<evidence type="ECO:0000313" key="10">
    <source>
        <dbReference type="EMBL" id="AXA36414.1"/>
    </source>
</evidence>
<evidence type="ECO:0000256" key="8">
    <source>
        <dbReference type="SAM" id="Phobius"/>
    </source>
</evidence>
<evidence type="ECO:0000256" key="4">
    <source>
        <dbReference type="ARBA" id="ARBA00022519"/>
    </source>
</evidence>
<keyword evidence="4" id="KW-0997">Cell inner membrane</keyword>
<dbReference type="InterPro" id="IPR022346">
    <property type="entry name" value="T2SS_GspH"/>
</dbReference>
<sequence>MIGALASKHPYRPFTARAMSLLELLVVITILTVMMGVTFPTLRGFNERNKLRANAREIVALMRFARAEAVLGRKTVQVFFDLEKRQYWVDLREVDPERGVLDPKRKKRQLEQKRDLNQDVWFDEVTAYESNIVKDKIVVVDFYPDGSASPLLLTLTNRRGQKFTIEVLKSTGMTEVTAGTIEEKRAAVEQEMGAVLGAVSQ</sequence>
<keyword evidence="3" id="KW-0488">Methylation</keyword>
<evidence type="ECO:0000256" key="1">
    <source>
        <dbReference type="ARBA" id="ARBA00004377"/>
    </source>
</evidence>
<comment type="subcellular location">
    <subcellularLocation>
        <location evidence="1">Cell inner membrane</location>
        <topology evidence="1">Single-pass membrane protein</topology>
    </subcellularLocation>
</comment>
<keyword evidence="7 8" id="KW-0472">Membrane</keyword>
<dbReference type="Pfam" id="PF12019">
    <property type="entry name" value="GspH"/>
    <property type="match status" value="1"/>
</dbReference>